<reference evidence="1" key="1">
    <citation type="journal article" date="2023" name="Nat. Commun.">
        <title>Diploid and tetraploid genomes of Acorus and the evolution of monocots.</title>
        <authorList>
            <person name="Ma L."/>
            <person name="Liu K.W."/>
            <person name="Li Z."/>
            <person name="Hsiao Y.Y."/>
            <person name="Qi Y."/>
            <person name="Fu T."/>
            <person name="Tang G.D."/>
            <person name="Zhang D."/>
            <person name="Sun W.H."/>
            <person name="Liu D.K."/>
            <person name="Li Y."/>
            <person name="Chen G.Z."/>
            <person name="Liu X.D."/>
            <person name="Liao X.Y."/>
            <person name="Jiang Y.T."/>
            <person name="Yu X."/>
            <person name="Hao Y."/>
            <person name="Huang J."/>
            <person name="Zhao X.W."/>
            <person name="Ke S."/>
            <person name="Chen Y.Y."/>
            <person name="Wu W.L."/>
            <person name="Hsu J.L."/>
            <person name="Lin Y.F."/>
            <person name="Huang M.D."/>
            <person name="Li C.Y."/>
            <person name="Huang L."/>
            <person name="Wang Z.W."/>
            <person name="Zhao X."/>
            <person name="Zhong W.Y."/>
            <person name="Peng D.H."/>
            <person name="Ahmad S."/>
            <person name="Lan S."/>
            <person name="Zhang J.S."/>
            <person name="Tsai W.C."/>
            <person name="Van de Peer Y."/>
            <person name="Liu Z.J."/>
        </authorList>
    </citation>
    <scope>NUCLEOTIDE SEQUENCE</scope>
    <source>
        <strain evidence="1">CP</strain>
    </source>
</reference>
<reference evidence="1" key="2">
    <citation type="submission" date="2023-06" db="EMBL/GenBank/DDBJ databases">
        <authorList>
            <person name="Ma L."/>
            <person name="Liu K.-W."/>
            <person name="Li Z."/>
            <person name="Hsiao Y.-Y."/>
            <person name="Qi Y."/>
            <person name="Fu T."/>
            <person name="Tang G."/>
            <person name="Zhang D."/>
            <person name="Sun W.-H."/>
            <person name="Liu D.-K."/>
            <person name="Li Y."/>
            <person name="Chen G.-Z."/>
            <person name="Liu X.-D."/>
            <person name="Liao X.-Y."/>
            <person name="Jiang Y.-T."/>
            <person name="Yu X."/>
            <person name="Hao Y."/>
            <person name="Huang J."/>
            <person name="Zhao X.-W."/>
            <person name="Ke S."/>
            <person name="Chen Y.-Y."/>
            <person name="Wu W.-L."/>
            <person name="Hsu J.-L."/>
            <person name="Lin Y.-F."/>
            <person name="Huang M.-D."/>
            <person name="Li C.-Y."/>
            <person name="Huang L."/>
            <person name="Wang Z.-W."/>
            <person name="Zhao X."/>
            <person name="Zhong W.-Y."/>
            <person name="Peng D.-H."/>
            <person name="Ahmad S."/>
            <person name="Lan S."/>
            <person name="Zhang J.-S."/>
            <person name="Tsai W.-C."/>
            <person name="Van De Peer Y."/>
            <person name="Liu Z.-J."/>
        </authorList>
    </citation>
    <scope>NUCLEOTIDE SEQUENCE</scope>
    <source>
        <strain evidence="1">CP</strain>
        <tissue evidence="1">Leaves</tissue>
    </source>
</reference>
<keyword evidence="2" id="KW-1185">Reference proteome</keyword>
<gene>
    <name evidence="1" type="ORF">QJS10_CPA06g00204</name>
</gene>
<comment type="caution">
    <text evidence="1">The sequence shown here is derived from an EMBL/GenBank/DDBJ whole genome shotgun (WGS) entry which is preliminary data.</text>
</comment>
<name>A0AAV9EI81_ACOCL</name>
<evidence type="ECO:0000313" key="2">
    <source>
        <dbReference type="Proteomes" id="UP001180020"/>
    </source>
</evidence>
<dbReference type="Proteomes" id="UP001180020">
    <property type="component" value="Unassembled WGS sequence"/>
</dbReference>
<evidence type="ECO:0000313" key="1">
    <source>
        <dbReference type="EMBL" id="KAK1313430.1"/>
    </source>
</evidence>
<dbReference type="EMBL" id="JAUJYO010000006">
    <property type="protein sequence ID" value="KAK1313430.1"/>
    <property type="molecule type" value="Genomic_DNA"/>
</dbReference>
<accession>A0AAV9EI81</accession>
<proteinExistence type="predicted"/>
<sequence length="145" mass="16694">MKDNKDMIFESTTTNPMKGVRETLIRKQSRTLRRLKEYLLYRKLRSLVPPPNTYKVCILLDEVYIGLKNDKSKQRMLIGIRSGGNKAHIVSDMIEEVLKRRRRGRGAINGGGRVQEACRGLHDNLSKSNAEDHFNRLSDLFSSSF</sequence>
<dbReference type="AlphaFoldDB" id="A0AAV9EI81"/>
<organism evidence="1 2">
    <name type="scientific">Acorus calamus</name>
    <name type="common">Sweet flag</name>
    <dbReference type="NCBI Taxonomy" id="4465"/>
    <lineage>
        <taxon>Eukaryota</taxon>
        <taxon>Viridiplantae</taxon>
        <taxon>Streptophyta</taxon>
        <taxon>Embryophyta</taxon>
        <taxon>Tracheophyta</taxon>
        <taxon>Spermatophyta</taxon>
        <taxon>Magnoliopsida</taxon>
        <taxon>Liliopsida</taxon>
        <taxon>Acoraceae</taxon>
        <taxon>Acorus</taxon>
    </lineage>
</organism>
<protein>
    <submittedName>
        <fullName evidence="1">Uncharacterized protein</fullName>
    </submittedName>
</protein>